<organism evidence="23 24">
    <name type="scientific">Urochloa decumbens</name>
    <dbReference type="NCBI Taxonomy" id="240449"/>
    <lineage>
        <taxon>Eukaryota</taxon>
        <taxon>Viridiplantae</taxon>
        <taxon>Streptophyta</taxon>
        <taxon>Embryophyta</taxon>
        <taxon>Tracheophyta</taxon>
        <taxon>Spermatophyta</taxon>
        <taxon>Magnoliopsida</taxon>
        <taxon>Liliopsida</taxon>
        <taxon>Poales</taxon>
        <taxon>Poaceae</taxon>
        <taxon>PACMAD clade</taxon>
        <taxon>Panicoideae</taxon>
        <taxon>Panicodae</taxon>
        <taxon>Paniceae</taxon>
        <taxon>Melinidinae</taxon>
        <taxon>Urochloa</taxon>
    </lineage>
</organism>
<evidence type="ECO:0000256" key="3">
    <source>
        <dbReference type="ARBA" id="ARBA00022536"/>
    </source>
</evidence>
<dbReference type="FunFam" id="3.30.200.20:FF:000059">
    <property type="entry name" value="S-receptor-like serine/threonine-protein kinase"/>
    <property type="match status" value="1"/>
</dbReference>
<comment type="similarity">
    <text evidence="18">Belongs to the protein kinase superfamily. Ser/Thr protein kinase family.</text>
</comment>
<keyword evidence="11" id="KW-1133">Transmembrane helix</keyword>
<dbReference type="InterPro" id="IPR036426">
    <property type="entry name" value="Bulb-type_lectin_dom_sf"/>
</dbReference>
<dbReference type="InterPro" id="IPR008271">
    <property type="entry name" value="Ser/Thr_kinase_AS"/>
</dbReference>
<proteinExistence type="inferred from homology"/>
<dbReference type="CDD" id="cd01098">
    <property type="entry name" value="PAN_AP_plant"/>
    <property type="match status" value="1"/>
</dbReference>
<dbReference type="PROSITE" id="PS00108">
    <property type="entry name" value="PROTEIN_KINASE_ST"/>
    <property type="match status" value="1"/>
</dbReference>
<dbReference type="GO" id="GO:0005524">
    <property type="term" value="F:ATP binding"/>
    <property type="evidence" value="ECO:0007669"/>
    <property type="project" value="UniProtKB-UniRule"/>
</dbReference>
<dbReference type="PANTHER" id="PTHR47976">
    <property type="entry name" value="G-TYPE LECTIN S-RECEPTOR-LIKE SERINE/THREONINE-PROTEIN KINASE SD2-5"/>
    <property type="match status" value="1"/>
</dbReference>
<evidence type="ECO:0000256" key="14">
    <source>
        <dbReference type="ARBA" id="ARBA00023170"/>
    </source>
</evidence>
<evidence type="ECO:0000256" key="13">
    <source>
        <dbReference type="ARBA" id="ARBA00023157"/>
    </source>
</evidence>
<dbReference type="InterPro" id="IPR001480">
    <property type="entry name" value="Bulb-type_lectin_dom"/>
</dbReference>
<keyword evidence="4 18" id="KW-0808">Transferase</keyword>
<comment type="subcellular location">
    <subcellularLocation>
        <location evidence="1">Membrane</location>
        <topology evidence="1">Single-pass type I membrane protein</topology>
    </subcellularLocation>
</comment>
<dbReference type="InterPro" id="IPR017441">
    <property type="entry name" value="Protein_kinase_ATP_BS"/>
</dbReference>
<protein>
    <recommendedName>
        <fullName evidence="18">Receptor-like serine/threonine-protein kinase</fullName>
        <ecNumber evidence="18">2.7.11.1</ecNumber>
    </recommendedName>
</protein>
<evidence type="ECO:0000313" key="23">
    <source>
        <dbReference type="EMBL" id="CAL5018203.1"/>
    </source>
</evidence>
<feature type="signal peptide" evidence="20">
    <location>
        <begin position="1"/>
        <end position="20"/>
    </location>
</feature>
<evidence type="ECO:0000256" key="16">
    <source>
        <dbReference type="ARBA" id="ARBA00047899"/>
    </source>
</evidence>
<dbReference type="SMART" id="SM00108">
    <property type="entry name" value="B_lectin"/>
    <property type="match status" value="1"/>
</dbReference>
<evidence type="ECO:0000259" key="21">
    <source>
        <dbReference type="PROSITE" id="PS50011"/>
    </source>
</evidence>
<evidence type="ECO:0000256" key="19">
    <source>
        <dbReference type="PROSITE-ProRule" id="PRU10141"/>
    </source>
</evidence>
<evidence type="ECO:0000256" key="1">
    <source>
        <dbReference type="ARBA" id="ARBA00004479"/>
    </source>
</evidence>
<dbReference type="FunFam" id="2.90.10.30:FF:000001">
    <property type="entry name" value="Serine/threonine-protein kinase"/>
    <property type="match status" value="1"/>
</dbReference>
<dbReference type="SMART" id="SM00220">
    <property type="entry name" value="S_TKc"/>
    <property type="match status" value="1"/>
</dbReference>
<reference evidence="24" key="1">
    <citation type="submission" date="2024-06" db="EMBL/GenBank/DDBJ databases">
        <authorList>
            <person name="Ryan C."/>
        </authorList>
    </citation>
    <scope>NUCLEOTIDE SEQUENCE [LARGE SCALE GENOMIC DNA]</scope>
</reference>
<dbReference type="FunFam" id="1.10.510.10:FF:000237">
    <property type="entry name" value="G-type lectin S-receptor-like serine/threonine-protein kinase"/>
    <property type="match status" value="1"/>
</dbReference>
<evidence type="ECO:0000256" key="12">
    <source>
        <dbReference type="ARBA" id="ARBA00023136"/>
    </source>
</evidence>
<dbReference type="GO" id="GO:0016020">
    <property type="term" value="C:membrane"/>
    <property type="evidence" value="ECO:0007669"/>
    <property type="project" value="UniProtKB-SubCell"/>
</dbReference>
<evidence type="ECO:0000256" key="7">
    <source>
        <dbReference type="ARBA" id="ARBA00022734"/>
    </source>
</evidence>
<evidence type="ECO:0000256" key="5">
    <source>
        <dbReference type="ARBA" id="ARBA00022692"/>
    </source>
</evidence>
<keyword evidence="7" id="KW-0430">Lectin</keyword>
<dbReference type="AlphaFoldDB" id="A0ABC9CC46"/>
<dbReference type="PROSITE" id="PS50927">
    <property type="entry name" value="BULB_LECTIN"/>
    <property type="match status" value="1"/>
</dbReference>
<dbReference type="InterPro" id="IPR051343">
    <property type="entry name" value="G-type_lectin_kinases/EP1-like"/>
</dbReference>
<dbReference type="InterPro" id="IPR024171">
    <property type="entry name" value="SRK-like_kinase"/>
</dbReference>
<dbReference type="Proteomes" id="UP001497457">
    <property type="component" value="Chromosome 29rd"/>
</dbReference>
<dbReference type="Gene3D" id="2.90.10.10">
    <property type="entry name" value="Bulb-type lectin domain"/>
    <property type="match status" value="1"/>
</dbReference>
<feature type="binding site" evidence="19">
    <location>
        <position position="544"/>
    </location>
    <ligand>
        <name>ATP</name>
        <dbReference type="ChEBI" id="CHEBI:30616"/>
    </ligand>
</feature>
<evidence type="ECO:0000256" key="15">
    <source>
        <dbReference type="ARBA" id="ARBA00023180"/>
    </source>
</evidence>
<evidence type="ECO:0000256" key="20">
    <source>
        <dbReference type="SAM" id="SignalP"/>
    </source>
</evidence>
<keyword evidence="6 20" id="KW-0732">Signal</keyword>
<evidence type="ECO:0000256" key="8">
    <source>
        <dbReference type="ARBA" id="ARBA00022741"/>
    </source>
</evidence>
<reference evidence="23 24" key="2">
    <citation type="submission" date="2024-10" db="EMBL/GenBank/DDBJ databases">
        <authorList>
            <person name="Ryan C."/>
        </authorList>
    </citation>
    <scope>NUCLEOTIDE SEQUENCE [LARGE SCALE GENOMIC DNA]</scope>
</reference>
<evidence type="ECO:0000256" key="9">
    <source>
        <dbReference type="ARBA" id="ARBA00022777"/>
    </source>
</evidence>
<dbReference type="PROSITE" id="PS50011">
    <property type="entry name" value="PROTEIN_KINASE_DOM"/>
    <property type="match status" value="1"/>
</dbReference>
<dbReference type="Pfam" id="PF00069">
    <property type="entry name" value="Pkinase"/>
    <property type="match status" value="1"/>
</dbReference>
<feature type="domain" description="Protein kinase" evidence="21">
    <location>
        <begin position="513"/>
        <end position="789"/>
    </location>
</feature>
<keyword evidence="3" id="KW-0245">EGF-like domain</keyword>
<evidence type="ECO:0000256" key="10">
    <source>
        <dbReference type="ARBA" id="ARBA00022840"/>
    </source>
</evidence>
<keyword evidence="13" id="KW-1015">Disulfide bond</keyword>
<dbReference type="SUPFAM" id="SSF51110">
    <property type="entry name" value="alpha-D-mannose-specific plant lectins"/>
    <property type="match status" value="1"/>
</dbReference>
<sequence>MTPLLLLPFLLLLSSPYVQAQQGITLGSSLTPQGPNSFWLSPSGDFAFGFRPIESNTSFYLLAVWFNQISDKTVAWYAKTTDPDPALVQVPPGSCLQLTSNGALSLQDPTGTEVWNPEVVGAAHAAMLDTGNFILAAADGSTKWETFNNPADTILLTQVLTLGMKLRSRITTTDYSNGQFLLDLQNKGVFFYDVAVPSVHTHDYNWSVPGNTTNLVFNATGVIYITLDNGTQIKLTSGKISSVADYYHRATLDPDGVFRQYLYPKKFSKRYTQAWSVVDFKAPNIYIPRRSAAETQVSSETCGLNSYNKLDVTNNQPNCVCLPQYSIIDEQSKGCKPDFQPQSCDLDEAGATKQFQFVTMTNVDWPQCDYEQHDNIPSNQCQQLCLTDCLCAVAVFRDSDNTCWKKKMPLTNGAVGDSVQRTVFIKVPKNNNTQQQPALLDSNRWKKDKKYWILGSSLFLGSSILLNIVLISVILFGTYCTITINEISSLQLSNNVGLPLKAFNYAELEKATSGFQEVLGTGASGIVYKGQLQDDLGTYIAVKKIDKLEHETEKEFTVELQTIGRTHHKNLVRLLGFCNEGKERLLVYEFMTNGSLNRFLFGDVRLEWNLRAQIALEVARGLLYLHEECSTQIIHCDIKPQNILLDGNFTAKISDFGLAKLLRTNQTQTITGIRGTRGYVAPEWFKSTGITAKVDVYSFGVILLELVCCRRNVESEIAEDDKKILTYWANDCYRCGKVDFLVEGDDEAIFYLNKVERYVAVALWCLQEDPTMRPTMLKVTQMLDGAAVIPTPPDSSSLVQSLP</sequence>
<evidence type="ECO:0000256" key="18">
    <source>
        <dbReference type="PIRNR" id="PIRNR000641"/>
    </source>
</evidence>
<dbReference type="Gene3D" id="1.10.510.10">
    <property type="entry name" value="Transferase(Phosphotransferase) domain 1"/>
    <property type="match status" value="1"/>
</dbReference>
<dbReference type="FunFam" id="2.90.10.10:FF:000013">
    <property type="entry name" value="G-type lectin S-receptor-like serine/threonine-protein kinase LECRK1"/>
    <property type="match status" value="1"/>
</dbReference>
<keyword evidence="24" id="KW-1185">Reference proteome</keyword>
<dbReference type="Pfam" id="PF01453">
    <property type="entry name" value="B_lectin"/>
    <property type="match status" value="1"/>
</dbReference>
<keyword evidence="15" id="KW-0325">Glycoprotein</keyword>
<evidence type="ECO:0000259" key="22">
    <source>
        <dbReference type="PROSITE" id="PS50927"/>
    </source>
</evidence>
<evidence type="ECO:0000256" key="2">
    <source>
        <dbReference type="ARBA" id="ARBA00022527"/>
    </source>
</evidence>
<dbReference type="CDD" id="cd14066">
    <property type="entry name" value="STKc_IRAK"/>
    <property type="match status" value="1"/>
</dbReference>
<keyword evidence="10 18" id="KW-0067">ATP-binding</keyword>
<keyword evidence="2 18" id="KW-0723">Serine/threonine-protein kinase</keyword>
<feature type="chain" id="PRO_5044867301" description="Receptor-like serine/threonine-protein kinase" evidence="20">
    <location>
        <begin position="21"/>
        <end position="803"/>
    </location>
</feature>
<dbReference type="Gene3D" id="3.30.200.20">
    <property type="entry name" value="Phosphorylase Kinase, domain 1"/>
    <property type="match status" value="1"/>
</dbReference>
<evidence type="ECO:0000256" key="11">
    <source>
        <dbReference type="ARBA" id="ARBA00022989"/>
    </source>
</evidence>
<evidence type="ECO:0000256" key="6">
    <source>
        <dbReference type="ARBA" id="ARBA00022729"/>
    </source>
</evidence>
<dbReference type="EMBL" id="OZ075139">
    <property type="protein sequence ID" value="CAL5018203.1"/>
    <property type="molecule type" value="Genomic_DNA"/>
</dbReference>
<dbReference type="PIRSF" id="PIRSF000641">
    <property type="entry name" value="SRK"/>
    <property type="match status" value="1"/>
</dbReference>
<keyword evidence="14" id="KW-0675">Receptor</keyword>
<dbReference type="InterPro" id="IPR000719">
    <property type="entry name" value="Prot_kinase_dom"/>
</dbReference>
<comment type="catalytic activity">
    <reaction evidence="16 18">
        <text>L-threonyl-[protein] + ATP = O-phospho-L-threonyl-[protein] + ADP + H(+)</text>
        <dbReference type="Rhea" id="RHEA:46608"/>
        <dbReference type="Rhea" id="RHEA-COMP:11060"/>
        <dbReference type="Rhea" id="RHEA-COMP:11605"/>
        <dbReference type="ChEBI" id="CHEBI:15378"/>
        <dbReference type="ChEBI" id="CHEBI:30013"/>
        <dbReference type="ChEBI" id="CHEBI:30616"/>
        <dbReference type="ChEBI" id="CHEBI:61977"/>
        <dbReference type="ChEBI" id="CHEBI:456216"/>
        <dbReference type="EC" id="2.7.11.1"/>
    </reaction>
</comment>
<evidence type="ECO:0000256" key="4">
    <source>
        <dbReference type="ARBA" id="ARBA00022679"/>
    </source>
</evidence>
<comment type="catalytic activity">
    <reaction evidence="17 18">
        <text>L-seryl-[protein] + ATP = O-phospho-L-seryl-[protein] + ADP + H(+)</text>
        <dbReference type="Rhea" id="RHEA:17989"/>
        <dbReference type="Rhea" id="RHEA-COMP:9863"/>
        <dbReference type="Rhea" id="RHEA-COMP:11604"/>
        <dbReference type="ChEBI" id="CHEBI:15378"/>
        <dbReference type="ChEBI" id="CHEBI:29999"/>
        <dbReference type="ChEBI" id="CHEBI:30616"/>
        <dbReference type="ChEBI" id="CHEBI:83421"/>
        <dbReference type="ChEBI" id="CHEBI:456216"/>
        <dbReference type="EC" id="2.7.11.1"/>
    </reaction>
</comment>
<keyword evidence="9 18" id="KW-0418">Kinase</keyword>
<accession>A0ABC9CC46</accession>
<dbReference type="SUPFAM" id="SSF56112">
    <property type="entry name" value="Protein kinase-like (PK-like)"/>
    <property type="match status" value="1"/>
</dbReference>
<feature type="domain" description="Bulb-type lectin" evidence="22">
    <location>
        <begin position="15"/>
        <end position="148"/>
    </location>
</feature>
<dbReference type="GO" id="GO:0004674">
    <property type="term" value="F:protein serine/threonine kinase activity"/>
    <property type="evidence" value="ECO:0007669"/>
    <property type="project" value="UniProtKB-KW"/>
</dbReference>
<evidence type="ECO:0000256" key="17">
    <source>
        <dbReference type="ARBA" id="ARBA00048679"/>
    </source>
</evidence>
<gene>
    <name evidence="23" type="ORF">URODEC1_LOCUS74122</name>
</gene>
<dbReference type="PROSITE" id="PS00107">
    <property type="entry name" value="PROTEIN_KINASE_ATP"/>
    <property type="match status" value="1"/>
</dbReference>
<dbReference type="InterPro" id="IPR011009">
    <property type="entry name" value="Kinase-like_dom_sf"/>
</dbReference>
<keyword evidence="5" id="KW-0812">Transmembrane</keyword>
<dbReference type="EC" id="2.7.11.1" evidence="18"/>
<dbReference type="PANTHER" id="PTHR47976:SF108">
    <property type="entry name" value="G-TYPE LECTIN S-RECEPTOR-LIKE SERINE_THREONINE-PROTEIN KINASE LECRK1"/>
    <property type="match status" value="1"/>
</dbReference>
<evidence type="ECO:0000313" key="24">
    <source>
        <dbReference type="Proteomes" id="UP001497457"/>
    </source>
</evidence>
<keyword evidence="12" id="KW-0472">Membrane</keyword>
<name>A0ABC9CC46_9POAL</name>
<keyword evidence="8 18" id="KW-0547">Nucleotide-binding</keyword>
<dbReference type="GO" id="GO:0051707">
    <property type="term" value="P:response to other organism"/>
    <property type="evidence" value="ECO:0007669"/>
    <property type="project" value="UniProtKB-ARBA"/>
</dbReference>
<dbReference type="GO" id="GO:0030246">
    <property type="term" value="F:carbohydrate binding"/>
    <property type="evidence" value="ECO:0007669"/>
    <property type="project" value="UniProtKB-KW"/>
</dbReference>